<dbReference type="EMBL" id="JAZHYP010000004">
    <property type="protein sequence ID" value="MEN3324151.1"/>
    <property type="molecule type" value="Genomic_DNA"/>
</dbReference>
<dbReference type="Proteomes" id="UP001416393">
    <property type="component" value="Unassembled WGS sequence"/>
</dbReference>
<feature type="signal peptide" evidence="1">
    <location>
        <begin position="1"/>
        <end position="23"/>
    </location>
</feature>
<organism evidence="2 3">
    <name type="scientific">Mariniflexile soesokkakense</name>
    <dbReference type="NCBI Taxonomy" id="1343160"/>
    <lineage>
        <taxon>Bacteria</taxon>
        <taxon>Pseudomonadati</taxon>
        <taxon>Bacteroidota</taxon>
        <taxon>Flavobacteriia</taxon>
        <taxon>Flavobacteriales</taxon>
        <taxon>Flavobacteriaceae</taxon>
        <taxon>Mariniflexile</taxon>
    </lineage>
</organism>
<protein>
    <recommendedName>
        <fullName evidence="4">Secreted protein (Por secretion system target)</fullName>
    </recommendedName>
</protein>
<gene>
    <name evidence="2" type="ORF">VP395_10455</name>
</gene>
<reference evidence="2 3" key="1">
    <citation type="submission" date="2024-01" db="EMBL/GenBank/DDBJ databases">
        <title>Mariniflexile litorale sp. nov., isolated from the shallow sediments of the Sea of Japan.</title>
        <authorList>
            <person name="Romanenko L."/>
            <person name="Bystritskaya E."/>
            <person name="Isaeva M."/>
        </authorList>
    </citation>
    <scope>NUCLEOTIDE SEQUENCE [LARGE SCALE GENOMIC DNA]</scope>
    <source>
        <strain evidence="2 3">KCTC 32427</strain>
    </source>
</reference>
<feature type="chain" id="PRO_5046435231" description="Secreted protein (Por secretion system target)" evidence="1">
    <location>
        <begin position="24"/>
        <end position="819"/>
    </location>
</feature>
<keyword evidence="1" id="KW-0732">Signal</keyword>
<comment type="caution">
    <text evidence="2">The sequence shown here is derived from an EMBL/GenBank/DDBJ whole genome shotgun (WGS) entry which is preliminary data.</text>
</comment>
<evidence type="ECO:0000313" key="2">
    <source>
        <dbReference type="EMBL" id="MEN3324151.1"/>
    </source>
</evidence>
<dbReference type="RefSeq" id="WP_346241957.1">
    <property type="nucleotide sequence ID" value="NZ_JAZHYP010000004.1"/>
</dbReference>
<proteinExistence type="predicted"/>
<evidence type="ECO:0000313" key="3">
    <source>
        <dbReference type="Proteomes" id="UP001416393"/>
    </source>
</evidence>
<keyword evidence="3" id="KW-1185">Reference proteome</keyword>
<evidence type="ECO:0008006" key="4">
    <source>
        <dbReference type="Google" id="ProtNLM"/>
    </source>
</evidence>
<name>A0ABV0ADY6_9FLAO</name>
<sequence>MKKQITFLLFTLLFALTSSQVIAQQDVLYLIQDGTNDSDYIANGGSLPGQDQIIKMLEADANFTVSWVKIDQAFVVTSMSTQAAGANVVSSPVNFTGFELVITSENMASSNTVFKAGNPLHPDQLTVPVIYDKAYALRGSSAALATSATSVVVRTQELSMTVVDATSPLFSGLTVSNGSSIDLFRTTADDKGNEGPYAIDVVTNLEISSTTTLLASVPQITDATTSVGINYFPTGTQVGTTADGIFAKDAISMPFSWGAMVKKDGGNITSEFLTIWRNAAYMLTGQTPPSTLYTNPVYDDYEIITQTTVYDFRDGSIIPNHTDGYVITGSPEAAAQPQTDRIKSADGRLDYRHIAGDNYHGSTYGLDMKAGSRVFIKPLGTAVVKVPLSEYSSLGLELKMPNNNNKSWIKVNGTLTSGASSSTYQQTLNATATSGQDLNEFVTVDFYSTVGNSQNLEFMAVAGAGSDIYLPYIEVTYQILQAKPQEILYVQKTGFTPASGASASTNDPIFRMFTADPNFNITVVETDANGTGISLAGYDLVIAQETFGSSDGIFKPTGPLAIKNLSIPVIYNKSWALRNGRAVTDADAAMAISPATTLTVDLANQTNPLFSGITFTGNDFMLYNETSDNFGGTGTNSVDVLNNLDISVTGTLLGTNANVTDVDKAIVVNDIPANTQLGTVATDVLPSRMIAFAFNYGAIIKGDGANITSEALTLWRNAAYVLTGLTVPSTLYVNPDYVTLSIDKVGEVSAVTSNVRAIGNRIYVSNVKSSTEVNIYSLTGALVKTIKTNENTDFSFKSGLWIATVKTFEGAKAVKLLTK</sequence>
<accession>A0ABV0ADY6</accession>
<evidence type="ECO:0000256" key="1">
    <source>
        <dbReference type="SAM" id="SignalP"/>
    </source>
</evidence>